<feature type="domain" description="SET" evidence="2">
    <location>
        <begin position="154"/>
        <end position="319"/>
    </location>
</feature>
<dbReference type="OrthoDB" id="5792673at2759"/>
<feature type="region of interest" description="Disordered" evidence="1">
    <location>
        <begin position="335"/>
        <end position="396"/>
    </location>
</feature>
<dbReference type="AlphaFoldDB" id="A0A5C3EE21"/>
<name>A0A5C3EE21_9BASI</name>
<gene>
    <name evidence="3" type="ORF">UTRI_05159_B</name>
</gene>
<organism evidence="3 4">
    <name type="scientific">Ustilago trichophora</name>
    <dbReference type="NCBI Taxonomy" id="86804"/>
    <lineage>
        <taxon>Eukaryota</taxon>
        <taxon>Fungi</taxon>
        <taxon>Dikarya</taxon>
        <taxon>Basidiomycota</taxon>
        <taxon>Ustilaginomycotina</taxon>
        <taxon>Ustilaginomycetes</taxon>
        <taxon>Ustilaginales</taxon>
        <taxon>Ustilaginaceae</taxon>
        <taxon>Ustilago</taxon>
    </lineage>
</organism>
<dbReference type="InterPro" id="IPR001214">
    <property type="entry name" value="SET_dom"/>
</dbReference>
<dbReference type="EMBL" id="OOIN01000025">
    <property type="protein sequence ID" value="SPO28863.1"/>
    <property type="molecule type" value="Genomic_DNA"/>
</dbReference>
<accession>A0A5C3EE21</accession>
<feature type="compositionally biased region" description="Low complexity" evidence="1">
    <location>
        <begin position="340"/>
        <end position="357"/>
    </location>
</feature>
<dbReference type="InterPro" id="IPR046341">
    <property type="entry name" value="SET_dom_sf"/>
</dbReference>
<feature type="compositionally biased region" description="Pro residues" evidence="1">
    <location>
        <begin position="381"/>
        <end position="396"/>
    </location>
</feature>
<protein>
    <recommendedName>
        <fullName evidence="2">SET domain-containing protein</fullName>
    </recommendedName>
</protein>
<dbReference type="Proteomes" id="UP000324022">
    <property type="component" value="Unassembled WGS sequence"/>
</dbReference>
<proteinExistence type="predicted"/>
<reference evidence="3 4" key="1">
    <citation type="submission" date="2018-03" db="EMBL/GenBank/DDBJ databases">
        <authorList>
            <person name="Guldener U."/>
        </authorList>
    </citation>
    <scope>NUCLEOTIDE SEQUENCE [LARGE SCALE GENOMIC DNA]</scope>
    <source>
        <strain evidence="3 4">NBRC100155</strain>
    </source>
</reference>
<evidence type="ECO:0000313" key="4">
    <source>
        <dbReference type="Proteomes" id="UP000324022"/>
    </source>
</evidence>
<feature type="compositionally biased region" description="Low complexity" evidence="1">
    <location>
        <begin position="100"/>
        <end position="115"/>
    </location>
</feature>
<keyword evidence="4" id="KW-1185">Reference proteome</keyword>
<dbReference type="Pfam" id="PF00856">
    <property type="entry name" value="SET"/>
    <property type="match status" value="1"/>
</dbReference>
<feature type="region of interest" description="Disordered" evidence="1">
    <location>
        <begin position="95"/>
        <end position="124"/>
    </location>
</feature>
<dbReference type="SMART" id="SM00317">
    <property type="entry name" value="SET"/>
    <property type="match status" value="1"/>
</dbReference>
<sequence length="396" mass="43762">MSRAVATQEDTAQGVNAVLNHAVKPTHSPKPSLESSLNAQAREWWTSSINKPQIRTPPVPSLQIPSDWPMDVVFLTHNLVAPSVPDSIAQRYVLQPSTASSSSSDNSDVVGPSSPKDLPRATHNDGQAETLYTTSIQEQVPLVIWPIDRNTPWDPECFHSTSRNLTCHPSAGSYGLFAGQDLPCNTFIRPYLGVLHTKADADFHSTYDLSLCHDPRMAASDSPDDAATELKNLSLAGDKDKSQDEHHNPTALYIDSRHWGNESRFVNDYRGIASKPNVEFRSFIQLSDDSQQAERPKFQMGLFATRPIRKGQELVINYGKSYWVHHEQLTELEKPKSQYAPSSPATATPTTASGSATKLDPIQAMLQRSRMRVSRTALNPQRPPHQPSPPPPPSHT</sequence>
<dbReference type="PROSITE" id="PS50280">
    <property type="entry name" value="SET"/>
    <property type="match status" value="1"/>
</dbReference>
<evidence type="ECO:0000259" key="2">
    <source>
        <dbReference type="PROSITE" id="PS50280"/>
    </source>
</evidence>
<evidence type="ECO:0000313" key="3">
    <source>
        <dbReference type="EMBL" id="SPO28863.1"/>
    </source>
</evidence>
<dbReference type="Gene3D" id="2.170.270.10">
    <property type="entry name" value="SET domain"/>
    <property type="match status" value="1"/>
</dbReference>
<evidence type="ECO:0000256" key="1">
    <source>
        <dbReference type="SAM" id="MobiDB-lite"/>
    </source>
</evidence>
<dbReference type="SUPFAM" id="SSF82199">
    <property type="entry name" value="SET domain"/>
    <property type="match status" value="1"/>
</dbReference>